<reference evidence="6" key="1">
    <citation type="journal article" date="2014" name="Front. Microbiol.">
        <title>High frequency of phylogenetically diverse reductive dehalogenase-homologous genes in deep subseafloor sedimentary metagenomes.</title>
        <authorList>
            <person name="Kawai M."/>
            <person name="Futagami T."/>
            <person name="Toyoda A."/>
            <person name="Takaki Y."/>
            <person name="Nishi S."/>
            <person name="Hori S."/>
            <person name="Arai W."/>
            <person name="Tsubouchi T."/>
            <person name="Morono Y."/>
            <person name="Uchiyama I."/>
            <person name="Ito T."/>
            <person name="Fujiyama A."/>
            <person name="Inagaki F."/>
            <person name="Takami H."/>
        </authorList>
    </citation>
    <scope>NUCLEOTIDE SEQUENCE</scope>
    <source>
        <strain evidence="6">Expedition CK06-06</strain>
    </source>
</reference>
<keyword evidence="2" id="KW-0479">Metal-binding</keyword>
<dbReference type="GO" id="GO:0046872">
    <property type="term" value="F:metal ion binding"/>
    <property type="evidence" value="ECO:0007669"/>
    <property type="project" value="UniProtKB-KW"/>
</dbReference>
<dbReference type="GO" id="GO:0051539">
    <property type="term" value="F:4 iron, 4 sulfur cluster binding"/>
    <property type="evidence" value="ECO:0007669"/>
    <property type="project" value="UniProtKB-KW"/>
</dbReference>
<proteinExistence type="predicted"/>
<evidence type="ECO:0000256" key="2">
    <source>
        <dbReference type="ARBA" id="ARBA00022723"/>
    </source>
</evidence>
<keyword evidence="4" id="KW-0408">Iron</keyword>
<dbReference type="Pfam" id="PF12831">
    <property type="entry name" value="FAD_oxidored"/>
    <property type="match status" value="1"/>
</dbReference>
<evidence type="ECO:0008006" key="7">
    <source>
        <dbReference type="Google" id="ProtNLM"/>
    </source>
</evidence>
<dbReference type="InterPro" id="IPR036188">
    <property type="entry name" value="FAD/NAD-bd_sf"/>
</dbReference>
<dbReference type="Gene3D" id="3.50.50.60">
    <property type="entry name" value="FAD/NAD(P)-binding domain"/>
    <property type="match status" value="1"/>
</dbReference>
<dbReference type="GO" id="GO:0016491">
    <property type="term" value="F:oxidoreductase activity"/>
    <property type="evidence" value="ECO:0007669"/>
    <property type="project" value="UniProtKB-KW"/>
</dbReference>
<dbReference type="InterPro" id="IPR039650">
    <property type="entry name" value="HdrA-like"/>
</dbReference>
<evidence type="ECO:0000256" key="1">
    <source>
        <dbReference type="ARBA" id="ARBA00022485"/>
    </source>
</evidence>
<dbReference type="PANTHER" id="PTHR43498:SF1">
    <property type="entry name" value="COB--COM HETERODISULFIDE REDUCTASE IRON-SULFUR SUBUNIT A"/>
    <property type="match status" value="1"/>
</dbReference>
<keyword evidence="5" id="KW-0411">Iron-sulfur</keyword>
<gene>
    <name evidence="6" type="ORF">S12H4_53252</name>
</gene>
<evidence type="ECO:0000313" key="6">
    <source>
        <dbReference type="EMBL" id="GAJ02703.1"/>
    </source>
</evidence>
<evidence type="ECO:0000256" key="5">
    <source>
        <dbReference type="ARBA" id="ARBA00023014"/>
    </source>
</evidence>
<keyword evidence="1" id="KW-0004">4Fe-4S</keyword>
<accession>X1TBJ1</accession>
<comment type="caution">
    <text evidence="6">The sequence shown here is derived from an EMBL/GenBank/DDBJ whole genome shotgun (WGS) entry which is preliminary data.</text>
</comment>
<protein>
    <recommendedName>
        <fullName evidence="7">FAD-dependent oxidoreductase 2 FAD binding domain-containing protein</fullName>
    </recommendedName>
</protein>
<dbReference type="EMBL" id="BARW01033877">
    <property type="protein sequence ID" value="GAJ02703.1"/>
    <property type="molecule type" value="Genomic_DNA"/>
</dbReference>
<dbReference type="AlphaFoldDB" id="X1TBJ1"/>
<evidence type="ECO:0000256" key="3">
    <source>
        <dbReference type="ARBA" id="ARBA00023002"/>
    </source>
</evidence>
<feature type="non-terminal residue" evidence="6">
    <location>
        <position position="220"/>
    </location>
</feature>
<organism evidence="6">
    <name type="scientific">marine sediment metagenome</name>
    <dbReference type="NCBI Taxonomy" id="412755"/>
    <lineage>
        <taxon>unclassified sequences</taxon>
        <taxon>metagenomes</taxon>
        <taxon>ecological metagenomes</taxon>
    </lineage>
</organism>
<evidence type="ECO:0000256" key="4">
    <source>
        <dbReference type="ARBA" id="ARBA00023004"/>
    </source>
</evidence>
<keyword evidence="3" id="KW-0560">Oxidoreductase</keyword>
<dbReference type="SUPFAM" id="SSF51905">
    <property type="entry name" value="FAD/NAD(P)-binding domain"/>
    <property type="match status" value="1"/>
</dbReference>
<sequence length="220" mass="23949">MKTYTEPSKTLKVKGEYDVIVAGAGLAGCAAAIQSGRMGIKTLLIERTGNLGGVAVSAMMASVSNFYFTKSDKKVIAGISYEVQEQLGKKGVIPPGWKNHIVPQIPNNADEMQVLLFNMLKKADVKIMLETLVSDTICGETEDGLTPVKGLIIENKEGRQAVFAKTIVDSTGDADIAYYADAPCLETESHSCSLVFEMGNVNLEKTIEYYREHPDDFDEE</sequence>
<dbReference type="PROSITE" id="PS51257">
    <property type="entry name" value="PROKAR_LIPOPROTEIN"/>
    <property type="match status" value="1"/>
</dbReference>
<dbReference type="PANTHER" id="PTHR43498">
    <property type="entry name" value="FERREDOXIN:COB-COM HETERODISULFIDE REDUCTASE SUBUNIT A"/>
    <property type="match status" value="1"/>
</dbReference>
<name>X1TBJ1_9ZZZZ</name>